<dbReference type="EMBL" id="VSSQ01000001">
    <property type="protein sequence ID" value="MPL54614.1"/>
    <property type="molecule type" value="Genomic_DNA"/>
</dbReference>
<gene>
    <name evidence="1" type="ORF">SDC9_00080</name>
</gene>
<sequence>MKILFQILFLFLTISLNAQQRRSADYYAQIPEKIENEQEIRIYKDFSLTNGGKIFRIYFKNNKCNAELISWFFPIQTSSDEYNSENPEVTKFQCSDKTFMNFEIRNIQYLPKEDYFNYKREKKTVVLNDETKKYDIEISHTEVMDGVGYNVMYRNGNVFNQFFYSNPQTYSEHYPEIDELQNFMEILKYIESEFKIKL</sequence>
<organism evidence="1">
    <name type="scientific">bioreactor metagenome</name>
    <dbReference type="NCBI Taxonomy" id="1076179"/>
    <lineage>
        <taxon>unclassified sequences</taxon>
        <taxon>metagenomes</taxon>
        <taxon>ecological metagenomes</taxon>
    </lineage>
</organism>
<dbReference type="AlphaFoldDB" id="A0A644SIT3"/>
<name>A0A644SIT3_9ZZZZ</name>
<protein>
    <submittedName>
        <fullName evidence="1">Uncharacterized protein</fullName>
    </submittedName>
</protein>
<comment type="caution">
    <text evidence="1">The sequence shown here is derived from an EMBL/GenBank/DDBJ whole genome shotgun (WGS) entry which is preliminary data.</text>
</comment>
<proteinExistence type="predicted"/>
<reference evidence="1" key="1">
    <citation type="submission" date="2019-08" db="EMBL/GenBank/DDBJ databases">
        <authorList>
            <person name="Kucharzyk K."/>
            <person name="Murdoch R.W."/>
            <person name="Higgins S."/>
            <person name="Loffler F."/>
        </authorList>
    </citation>
    <scope>NUCLEOTIDE SEQUENCE</scope>
</reference>
<accession>A0A644SIT3</accession>
<evidence type="ECO:0000313" key="1">
    <source>
        <dbReference type="EMBL" id="MPL54614.1"/>
    </source>
</evidence>